<protein>
    <submittedName>
        <fullName evidence="2">Uncharacterized protein</fullName>
    </submittedName>
</protein>
<keyword evidence="1" id="KW-0472">Membrane</keyword>
<evidence type="ECO:0000256" key="1">
    <source>
        <dbReference type="SAM" id="Phobius"/>
    </source>
</evidence>
<dbReference type="Proteomes" id="UP000214689">
    <property type="component" value="Chromosome"/>
</dbReference>
<evidence type="ECO:0000313" key="3">
    <source>
        <dbReference type="Proteomes" id="UP000214689"/>
    </source>
</evidence>
<keyword evidence="1" id="KW-0812">Transmembrane</keyword>
<keyword evidence="3" id="KW-1185">Reference proteome</keyword>
<reference evidence="3" key="1">
    <citation type="submission" date="2016-05" db="EMBL/GenBank/DDBJ databases">
        <authorList>
            <person name="Holder M.E."/>
            <person name="Ajami N.J."/>
            <person name="Petrosino J.F."/>
        </authorList>
    </citation>
    <scope>NUCLEOTIDE SEQUENCE [LARGE SCALE GENOMIC DNA]</scope>
    <source>
        <strain evidence="3">ATCC 700696</strain>
    </source>
</reference>
<proteinExistence type="predicted"/>
<evidence type="ECO:0000313" key="2">
    <source>
        <dbReference type="EMBL" id="ASS37089.1"/>
    </source>
</evidence>
<dbReference type="EMBL" id="CP016199">
    <property type="protein sequence ID" value="ASS37089.1"/>
    <property type="molecule type" value="Genomic_DNA"/>
</dbReference>
<name>A0A223AQ56_9FIRM</name>
<dbReference type="AlphaFoldDB" id="A0A223AQ56"/>
<feature type="transmembrane region" description="Helical" evidence="1">
    <location>
        <begin position="9"/>
        <end position="31"/>
    </location>
</feature>
<organism evidence="2 3">
    <name type="scientific">Mogibacterium pumilum</name>
    <dbReference type="NCBI Taxonomy" id="86332"/>
    <lineage>
        <taxon>Bacteria</taxon>
        <taxon>Bacillati</taxon>
        <taxon>Bacillota</taxon>
        <taxon>Clostridia</taxon>
        <taxon>Peptostreptococcales</taxon>
        <taxon>Anaerovoracaceae</taxon>
        <taxon>Mogibacterium</taxon>
    </lineage>
</organism>
<gene>
    <name evidence="2" type="ORF">AXF17_00420</name>
</gene>
<dbReference type="RefSeq" id="WP_094233302.1">
    <property type="nucleotide sequence ID" value="NZ_CP016199.1"/>
</dbReference>
<keyword evidence="1" id="KW-1133">Transmembrane helix</keyword>
<sequence>MTNKRKTKLIVIIITLLAFVAVCIGITLHIVSGNGSKTDRNVDLDLSTMSATAIYSEVSNMMTNPKKYVGKTVKVKGYYIVSVDPSTGERYTYCLIPDATECCQQGLLFKLKKGEASKLPAEEKRFVISGKFTLKTLPDDKNATYVELENAKVYKGEK</sequence>
<dbReference type="OrthoDB" id="359707at2"/>
<accession>A0A223AQ56</accession>